<dbReference type="InterPro" id="IPR022383">
    <property type="entry name" value="Lactate/malate_DH_C"/>
</dbReference>
<dbReference type="EMBL" id="SRLO01000581">
    <property type="protein sequence ID" value="TNN51473.1"/>
    <property type="molecule type" value="Genomic_DNA"/>
</dbReference>
<evidence type="ECO:0000256" key="1">
    <source>
        <dbReference type="ARBA" id="ARBA00009613"/>
    </source>
</evidence>
<dbReference type="Gene3D" id="3.40.50.720">
    <property type="entry name" value="NAD(P)-binding Rossmann-like Domain"/>
    <property type="match status" value="1"/>
</dbReference>
<protein>
    <submittedName>
        <fullName evidence="4">Putative malate dehydrogenase 1B</fullName>
    </submittedName>
</protein>
<evidence type="ECO:0000259" key="3">
    <source>
        <dbReference type="Pfam" id="PF02866"/>
    </source>
</evidence>
<evidence type="ECO:0000313" key="4">
    <source>
        <dbReference type="EMBL" id="TNN51473.1"/>
    </source>
</evidence>
<evidence type="ECO:0000256" key="2">
    <source>
        <dbReference type="ARBA" id="ARBA00023002"/>
    </source>
</evidence>
<dbReference type="SUPFAM" id="SSF51735">
    <property type="entry name" value="NAD(P)-binding Rossmann-fold domains"/>
    <property type="match status" value="1"/>
</dbReference>
<comment type="similarity">
    <text evidence="1">Belongs to the LDH/MDH superfamily. MDH type 2 family.</text>
</comment>
<sequence>MFLLFICSCSYTDSDESSIHGFLATNVARMAKFVLAGRSDCPHYARAELLADRLQSSLPEFRITKISILPHEWQDYYSVTSDMPADVMLNVAAENLETVMNVVVEEQHRVSLIQPLHIWISSALNPTSSLLIPNLLSAEVFPRVSAISLHLLHLEGPEEGLQWLKMETEDLAHRQLHQVTIHTDLEQAFQEADVILLLDEWWADDEEEMRRKRKVQAISDRYREYGQLIGTRANKEVKVIVSGNSFVNLRCSLLLDHACSIGSHQFVIMATQLENKAKAILAKELRVRTSEITNVIVWGNISGSFYIDLQCATVFNYDGPIKGPAFFSQKVQHILHDRKWLETDFQDLVRGQRAAASSKSLRAAAMMTANGILAVLKAWDGTCSRDELFSMGVLCPGEFDLPDGVVLSLPVTFTGGKWSALLDLTVGEELRERLQLYANELKQVCQVTHAHTWPSLQSVVNTWRLRE</sequence>
<keyword evidence="5" id="KW-1185">Reference proteome</keyword>
<organism evidence="4 5">
    <name type="scientific">Liparis tanakae</name>
    <name type="common">Tanaka's snailfish</name>
    <dbReference type="NCBI Taxonomy" id="230148"/>
    <lineage>
        <taxon>Eukaryota</taxon>
        <taxon>Metazoa</taxon>
        <taxon>Chordata</taxon>
        <taxon>Craniata</taxon>
        <taxon>Vertebrata</taxon>
        <taxon>Euteleostomi</taxon>
        <taxon>Actinopterygii</taxon>
        <taxon>Neopterygii</taxon>
        <taxon>Teleostei</taxon>
        <taxon>Neoteleostei</taxon>
        <taxon>Acanthomorphata</taxon>
        <taxon>Eupercaria</taxon>
        <taxon>Perciformes</taxon>
        <taxon>Cottioidei</taxon>
        <taxon>Cottales</taxon>
        <taxon>Liparidae</taxon>
        <taxon>Liparis</taxon>
    </lineage>
</organism>
<keyword evidence="2" id="KW-0560">Oxidoreductase</keyword>
<feature type="domain" description="Lactate/malate dehydrogenase C-terminal" evidence="3">
    <location>
        <begin position="275"/>
        <end position="445"/>
    </location>
</feature>
<gene>
    <name evidence="4" type="primary">mdh1b</name>
    <name evidence="4" type="ORF">EYF80_038323</name>
</gene>
<dbReference type="GO" id="GO:0006108">
    <property type="term" value="P:malate metabolic process"/>
    <property type="evidence" value="ECO:0007669"/>
    <property type="project" value="InterPro"/>
</dbReference>
<dbReference type="GO" id="GO:0016616">
    <property type="term" value="F:oxidoreductase activity, acting on the CH-OH group of donors, NAD or NADP as acceptor"/>
    <property type="evidence" value="ECO:0007669"/>
    <property type="project" value="InterPro"/>
</dbReference>
<reference evidence="4 5" key="1">
    <citation type="submission" date="2019-03" db="EMBL/GenBank/DDBJ databases">
        <title>First draft genome of Liparis tanakae, snailfish: a comprehensive survey of snailfish specific genes.</title>
        <authorList>
            <person name="Kim W."/>
            <person name="Song I."/>
            <person name="Jeong J.-H."/>
            <person name="Kim D."/>
            <person name="Kim S."/>
            <person name="Ryu S."/>
            <person name="Song J.Y."/>
            <person name="Lee S.K."/>
        </authorList>
    </citation>
    <scope>NUCLEOTIDE SEQUENCE [LARGE SCALE GENOMIC DNA]</scope>
    <source>
        <tissue evidence="4">Muscle</tissue>
    </source>
</reference>
<dbReference type="Gene3D" id="3.90.110.10">
    <property type="entry name" value="Lactate dehydrogenase/glycoside hydrolase, family 4, C-terminal"/>
    <property type="match status" value="1"/>
</dbReference>
<accession>A0A4Z2GF05</accession>
<dbReference type="InterPro" id="IPR010945">
    <property type="entry name" value="Malate_DH_type2"/>
</dbReference>
<dbReference type="FunFam" id="3.40.50.720:FF:000144">
    <property type="entry name" value="Malate dehydrogenase [NADP]"/>
    <property type="match status" value="1"/>
</dbReference>
<dbReference type="GO" id="GO:0016615">
    <property type="term" value="F:malate dehydrogenase activity"/>
    <property type="evidence" value="ECO:0007669"/>
    <property type="project" value="InterPro"/>
</dbReference>
<dbReference type="OrthoDB" id="1510206at2759"/>
<dbReference type="InterPro" id="IPR036291">
    <property type="entry name" value="NAD(P)-bd_dom_sf"/>
</dbReference>
<dbReference type="Proteomes" id="UP000314294">
    <property type="component" value="Unassembled WGS sequence"/>
</dbReference>
<dbReference type="InterPro" id="IPR015955">
    <property type="entry name" value="Lactate_DH/Glyco_Ohase_4_C"/>
</dbReference>
<dbReference type="PANTHER" id="PTHR23382">
    <property type="entry name" value="MALATE DEHYDROGENASE"/>
    <property type="match status" value="1"/>
</dbReference>
<proteinExistence type="inferred from homology"/>
<dbReference type="SUPFAM" id="SSF56327">
    <property type="entry name" value="LDH C-terminal domain-like"/>
    <property type="match status" value="1"/>
</dbReference>
<dbReference type="Pfam" id="PF02866">
    <property type="entry name" value="Ldh_1_C"/>
    <property type="match status" value="1"/>
</dbReference>
<name>A0A4Z2GF05_9TELE</name>
<comment type="caution">
    <text evidence="4">The sequence shown here is derived from an EMBL/GenBank/DDBJ whole genome shotgun (WGS) entry which is preliminary data.</text>
</comment>
<evidence type="ECO:0000313" key="5">
    <source>
        <dbReference type="Proteomes" id="UP000314294"/>
    </source>
</evidence>
<dbReference type="AlphaFoldDB" id="A0A4Z2GF05"/>